<accession>A0AAV7JGC2</accession>
<dbReference type="PANTHER" id="PTHR19303:SF73">
    <property type="entry name" value="PROTEIN PDC2"/>
    <property type="match status" value="1"/>
</dbReference>
<dbReference type="GO" id="GO:0003677">
    <property type="term" value="F:DNA binding"/>
    <property type="evidence" value="ECO:0007669"/>
    <property type="project" value="UniProtKB-KW"/>
</dbReference>
<evidence type="ECO:0000259" key="2">
    <source>
        <dbReference type="PROSITE" id="PS51253"/>
    </source>
</evidence>
<dbReference type="InterPro" id="IPR050863">
    <property type="entry name" value="CenT-Element_Derived"/>
</dbReference>
<dbReference type="InterPro" id="IPR006600">
    <property type="entry name" value="HTH_CenpB_DNA-bd_dom"/>
</dbReference>
<evidence type="ECO:0000313" key="3">
    <source>
        <dbReference type="EMBL" id="KAI6647815.1"/>
    </source>
</evidence>
<feature type="domain" description="HTH CENPB-type" evidence="2">
    <location>
        <begin position="66"/>
        <end position="138"/>
    </location>
</feature>
<proteinExistence type="predicted"/>
<keyword evidence="1" id="KW-0238">DNA-binding</keyword>
<name>A0AAV7JGC2_9METZ</name>
<dbReference type="Proteomes" id="UP001165289">
    <property type="component" value="Unassembled WGS sequence"/>
</dbReference>
<dbReference type="Gene3D" id="1.10.10.60">
    <property type="entry name" value="Homeodomain-like"/>
    <property type="match status" value="1"/>
</dbReference>
<evidence type="ECO:0000313" key="4">
    <source>
        <dbReference type="Proteomes" id="UP001165289"/>
    </source>
</evidence>
<reference evidence="3 4" key="1">
    <citation type="journal article" date="2023" name="BMC Biol.">
        <title>The compact genome of the sponge Oopsacas minuta (Hexactinellida) is lacking key metazoan core genes.</title>
        <authorList>
            <person name="Santini S."/>
            <person name="Schenkelaars Q."/>
            <person name="Jourda C."/>
            <person name="Duchesne M."/>
            <person name="Belahbib H."/>
            <person name="Rocher C."/>
            <person name="Selva M."/>
            <person name="Riesgo A."/>
            <person name="Vervoort M."/>
            <person name="Leys S.P."/>
            <person name="Kodjabachian L."/>
            <person name="Le Bivic A."/>
            <person name="Borchiellini C."/>
            <person name="Claverie J.M."/>
            <person name="Renard E."/>
        </authorList>
    </citation>
    <scope>NUCLEOTIDE SEQUENCE [LARGE SCALE GENOMIC DNA]</scope>
    <source>
        <strain evidence="3">SPO-2</strain>
    </source>
</reference>
<sequence>MSSQKRLSLAQKCAVIAAYNAPVGEYKRSITELSKVYDVSKLAVSYILKNQEKFKGTLKAGMPTKRFNTRPPLKYSLIDGHLIDWFTALRAANKEINDQIMIQAAREIVQRLGAGDPEGMNESWIQRWRERHGVHYKTLHGEAAECPDFEEWLVAIRPILSRYAQRDIYNADETALFWRMSEGKSFVAAKEARVAGRKTSKSRVMLLIGCSMTGEKLPLLCIGSAKKPRWPVVLGKKADAPIAYASSGKGWMNTAFSTSGYRNSMVKSQGRTVQVARRQLSCTSGLVREV</sequence>
<dbReference type="Pfam" id="PF03184">
    <property type="entry name" value="DDE_1"/>
    <property type="match status" value="1"/>
</dbReference>
<organism evidence="3 4">
    <name type="scientific">Oopsacas minuta</name>
    <dbReference type="NCBI Taxonomy" id="111878"/>
    <lineage>
        <taxon>Eukaryota</taxon>
        <taxon>Metazoa</taxon>
        <taxon>Porifera</taxon>
        <taxon>Hexactinellida</taxon>
        <taxon>Hexasterophora</taxon>
        <taxon>Lyssacinosida</taxon>
        <taxon>Leucopsacidae</taxon>
        <taxon>Oopsacas</taxon>
    </lineage>
</organism>
<dbReference type="InterPro" id="IPR009057">
    <property type="entry name" value="Homeodomain-like_sf"/>
</dbReference>
<gene>
    <name evidence="3" type="ORF">LOD99_8530</name>
</gene>
<dbReference type="SUPFAM" id="SSF46689">
    <property type="entry name" value="Homeodomain-like"/>
    <property type="match status" value="1"/>
</dbReference>
<dbReference type="SMART" id="SM00674">
    <property type="entry name" value="CENPB"/>
    <property type="match status" value="1"/>
</dbReference>
<dbReference type="GO" id="GO:0005634">
    <property type="term" value="C:nucleus"/>
    <property type="evidence" value="ECO:0007669"/>
    <property type="project" value="TreeGrafter"/>
</dbReference>
<dbReference type="PROSITE" id="PS51253">
    <property type="entry name" value="HTH_CENPB"/>
    <property type="match status" value="1"/>
</dbReference>
<dbReference type="AlphaFoldDB" id="A0AAV7JGC2"/>
<dbReference type="InterPro" id="IPR004875">
    <property type="entry name" value="DDE_SF_endonuclease_dom"/>
</dbReference>
<dbReference type="EMBL" id="JAKMXF010000337">
    <property type="protein sequence ID" value="KAI6647815.1"/>
    <property type="molecule type" value="Genomic_DNA"/>
</dbReference>
<keyword evidence="4" id="KW-1185">Reference proteome</keyword>
<comment type="caution">
    <text evidence="3">The sequence shown here is derived from an EMBL/GenBank/DDBJ whole genome shotgun (WGS) entry which is preliminary data.</text>
</comment>
<evidence type="ECO:0000256" key="1">
    <source>
        <dbReference type="ARBA" id="ARBA00023125"/>
    </source>
</evidence>
<dbReference type="PANTHER" id="PTHR19303">
    <property type="entry name" value="TRANSPOSON"/>
    <property type="match status" value="1"/>
</dbReference>
<dbReference type="Pfam" id="PF03221">
    <property type="entry name" value="HTH_Tnp_Tc5"/>
    <property type="match status" value="1"/>
</dbReference>
<protein>
    <submittedName>
        <fullName evidence="3">Tigger transposable element-derived protein 4-like</fullName>
    </submittedName>
</protein>